<dbReference type="EMBL" id="JBHUIP010000014">
    <property type="protein sequence ID" value="MFD2265077.1"/>
    <property type="molecule type" value="Genomic_DNA"/>
</dbReference>
<feature type="chain" id="PRO_5046637030" description="Transporter" evidence="1">
    <location>
        <begin position="20"/>
        <end position="263"/>
    </location>
</feature>
<keyword evidence="1" id="KW-0732">Signal</keyword>
<keyword evidence="3" id="KW-1185">Reference proteome</keyword>
<comment type="caution">
    <text evidence="2">The sequence shown here is derived from an EMBL/GenBank/DDBJ whole genome shotgun (WGS) entry which is preliminary data.</text>
</comment>
<gene>
    <name evidence="2" type="ORF">ACFSM5_19390</name>
</gene>
<sequence length="263" mass="28713">MRAALFAIAVGFVPLSASAGAWTQGEGTGQLITTLTWYRTDTTYSADGVRTGGSDYSRFELSPLLEYGATDSLTIGAQPRYQWLSHDRANGSSASSNGLADIDLSARQRIWRSDNSVLSLQGLVKLPGTSNDSRRPGIGSEQIDLEPRILFGHGFTVGSWSGFLNLEGAYRFRLQEPADEIRFDATLGLRPVPDWLLLVQQLNTIGVSNEHGGGSDYDVYKTQLSVVYDVSSAVSIQLGGYVEQGNRNIDPGHALFTALWWRF</sequence>
<organism evidence="2 3">
    <name type="scientific">Lacibacterium aquatile</name>
    <dbReference type="NCBI Taxonomy" id="1168082"/>
    <lineage>
        <taxon>Bacteria</taxon>
        <taxon>Pseudomonadati</taxon>
        <taxon>Pseudomonadota</taxon>
        <taxon>Alphaproteobacteria</taxon>
        <taxon>Rhodospirillales</taxon>
        <taxon>Rhodospirillaceae</taxon>
    </lineage>
</organism>
<dbReference type="Proteomes" id="UP001597295">
    <property type="component" value="Unassembled WGS sequence"/>
</dbReference>
<proteinExistence type="predicted"/>
<evidence type="ECO:0000313" key="2">
    <source>
        <dbReference type="EMBL" id="MFD2265077.1"/>
    </source>
</evidence>
<evidence type="ECO:0000256" key="1">
    <source>
        <dbReference type="SAM" id="SignalP"/>
    </source>
</evidence>
<accession>A0ABW5DVB8</accession>
<protein>
    <recommendedName>
        <fullName evidence="4">Transporter</fullName>
    </recommendedName>
</protein>
<dbReference type="RefSeq" id="WP_379878241.1">
    <property type="nucleotide sequence ID" value="NZ_JBHUIP010000014.1"/>
</dbReference>
<feature type="signal peptide" evidence="1">
    <location>
        <begin position="1"/>
        <end position="19"/>
    </location>
</feature>
<evidence type="ECO:0000313" key="3">
    <source>
        <dbReference type="Proteomes" id="UP001597295"/>
    </source>
</evidence>
<reference evidence="3" key="1">
    <citation type="journal article" date="2019" name="Int. J. Syst. Evol. Microbiol.">
        <title>The Global Catalogue of Microorganisms (GCM) 10K type strain sequencing project: providing services to taxonomists for standard genome sequencing and annotation.</title>
        <authorList>
            <consortium name="The Broad Institute Genomics Platform"/>
            <consortium name="The Broad Institute Genome Sequencing Center for Infectious Disease"/>
            <person name="Wu L."/>
            <person name="Ma J."/>
        </authorList>
    </citation>
    <scope>NUCLEOTIDE SEQUENCE [LARGE SCALE GENOMIC DNA]</scope>
    <source>
        <strain evidence="3">CGMCC 1.19062</strain>
    </source>
</reference>
<evidence type="ECO:0008006" key="4">
    <source>
        <dbReference type="Google" id="ProtNLM"/>
    </source>
</evidence>
<name>A0ABW5DVB8_9PROT</name>